<sequence length="404" mass="43516">MPSARHPPPFTFTSSCLHPRTGYSRPSNHQRGTEMATRTQDFDHDVVIVGASFAGAACALAAARAGLRVVVLERKTDPGSKLHTTGILVKEAAEQTWLGRAPADCLRRIEKVHLYSPALRSLALAAPGYYFLTTDTPNLMRWLASELVNHGVDLRLGTSFSQASRSGAGWSVPGVGRTRYLVGADGARSRVAQIAGLGQGNAFLYGVEYEFAGLQLSDPDALHCFASKHFAPGYIGWVAQNPTGVQAGLALRHAPRRRAAPDIDGFLRRVRHLLGVPEDAAPTTTRAGLIPCGGPVYPLARDGVLLTGDAAGIVSPVTAGGIHAAWRHGEAVGRAIAAHLRTGAATPEQVAEQSAPRFRTKRLLRWAFDHFQSDWAFDVLLHSAPLRWVAERIYFHKRGVAAEI</sequence>
<feature type="domain" description="FAD-binding" evidence="2">
    <location>
        <begin position="44"/>
        <end position="345"/>
    </location>
</feature>
<dbReference type="SUPFAM" id="SSF51905">
    <property type="entry name" value="FAD/NAD(P)-binding domain"/>
    <property type="match status" value="1"/>
</dbReference>
<dbReference type="PRINTS" id="PR00420">
    <property type="entry name" value="RNGMNOXGNASE"/>
</dbReference>
<dbReference type="PANTHER" id="PTHR42685:SF18">
    <property type="entry name" value="DIGERANYLGERANYLGLYCEROPHOSPHOLIPID REDUCTASE"/>
    <property type="match status" value="1"/>
</dbReference>
<dbReference type="Pfam" id="PF01494">
    <property type="entry name" value="FAD_binding_3"/>
    <property type="match status" value="1"/>
</dbReference>
<dbReference type="InterPro" id="IPR050407">
    <property type="entry name" value="Geranylgeranyl_reductase"/>
</dbReference>
<dbReference type="eggNOG" id="COG0644">
    <property type="taxonomic scope" value="Bacteria"/>
</dbReference>
<dbReference type="AlphaFoldDB" id="Q1LMU0"/>
<dbReference type="KEGG" id="rme:Rmet_1653"/>
<dbReference type="Proteomes" id="UP000002429">
    <property type="component" value="Chromosome"/>
</dbReference>
<name>Q1LMU0_CUPMC</name>
<dbReference type="InterPro" id="IPR036188">
    <property type="entry name" value="FAD/NAD-bd_sf"/>
</dbReference>
<evidence type="ECO:0000313" key="4">
    <source>
        <dbReference type="Proteomes" id="UP000002429"/>
    </source>
</evidence>
<evidence type="ECO:0000259" key="2">
    <source>
        <dbReference type="Pfam" id="PF01494"/>
    </source>
</evidence>
<dbReference type="Gene3D" id="3.50.50.60">
    <property type="entry name" value="FAD/NAD(P)-binding domain"/>
    <property type="match status" value="1"/>
</dbReference>
<feature type="region of interest" description="Disordered" evidence="1">
    <location>
        <begin position="1"/>
        <end position="36"/>
    </location>
</feature>
<protein>
    <submittedName>
        <fullName evidence="3">Membrane associated dehydrogenase (Flavoprotein)</fullName>
    </submittedName>
</protein>
<reference evidence="4" key="1">
    <citation type="journal article" date="2010" name="PLoS ONE">
        <title>The complete genome sequence of Cupriavidus metallidurans strain CH34, a master survivalist in harsh and anthropogenic environments.</title>
        <authorList>
            <person name="Janssen P.J."/>
            <person name="Van Houdt R."/>
            <person name="Moors H."/>
            <person name="Monsieurs P."/>
            <person name="Morin N."/>
            <person name="Michaux A."/>
            <person name="Benotmane M.A."/>
            <person name="Leys N."/>
            <person name="Vallaeys T."/>
            <person name="Lapidus A."/>
            <person name="Monchy S."/>
            <person name="Medigue C."/>
            <person name="Taghavi S."/>
            <person name="McCorkle S."/>
            <person name="Dunn J."/>
            <person name="van der Lelie D."/>
            <person name="Mergeay M."/>
        </authorList>
    </citation>
    <scope>NUCLEOTIDE SEQUENCE [LARGE SCALE GENOMIC DNA]</scope>
    <source>
        <strain evidence="4">ATCC 43123 / DSM 2839 / NBRC 102507 / CH34</strain>
    </source>
</reference>
<evidence type="ECO:0000256" key="1">
    <source>
        <dbReference type="SAM" id="MobiDB-lite"/>
    </source>
</evidence>
<feature type="compositionally biased region" description="Pro residues" evidence="1">
    <location>
        <begin position="1"/>
        <end position="10"/>
    </location>
</feature>
<keyword evidence="4" id="KW-1185">Reference proteome</keyword>
<dbReference type="STRING" id="266264.Rmet_1653"/>
<proteinExistence type="predicted"/>
<dbReference type="EMBL" id="CP000352">
    <property type="protein sequence ID" value="ABF08536.1"/>
    <property type="molecule type" value="Genomic_DNA"/>
</dbReference>
<dbReference type="HOGENOM" id="CLU_024648_0_1_4"/>
<dbReference type="InterPro" id="IPR002938">
    <property type="entry name" value="FAD-bd"/>
</dbReference>
<dbReference type="PROSITE" id="PS51257">
    <property type="entry name" value="PROKAR_LIPOPROTEIN"/>
    <property type="match status" value="1"/>
</dbReference>
<organism evidence="3 4">
    <name type="scientific">Cupriavidus metallidurans (strain ATCC 43123 / DSM 2839 / NBRC 102507 / CH34)</name>
    <name type="common">Ralstonia metallidurans</name>
    <dbReference type="NCBI Taxonomy" id="266264"/>
    <lineage>
        <taxon>Bacteria</taxon>
        <taxon>Pseudomonadati</taxon>
        <taxon>Pseudomonadota</taxon>
        <taxon>Betaproteobacteria</taxon>
        <taxon>Burkholderiales</taxon>
        <taxon>Burkholderiaceae</taxon>
        <taxon>Cupriavidus</taxon>
    </lineage>
</organism>
<evidence type="ECO:0000313" key="3">
    <source>
        <dbReference type="EMBL" id="ABF08536.1"/>
    </source>
</evidence>
<accession>Q1LMU0</accession>
<gene>
    <name evidence="3" type="ordered locus">Rmet_1653</name>
</gene>
<dbReference type="PANTHER" id="PTHR42685">
    <property type="entry name" value="GERANYLGERANYL DIPHOSPHATE REDUCTASE"/>
    <property type="match status" value="1"/>
</dbReference>
<dbReference type="GO" id="GO:0071949">
    <property type="term" value="F:FAD binding"/>
    <property type="evidence" value="ECO:0007669"/>
    <property type="project" value="InterPro"/>
</dbReference>